<keyword evidence="1" id="KW-0812">Transmembrane</keyword>
<feature type="transmembrane region" description="Helical" evidence="1">
    <location>
        <begin position="286"/>
        <end position="308"/>
    </location>
</feature>
<dbReference type="Proteomes" id="UP001448207">
    <property type="component" value="Unassembled WGS sequence"/>
</dbReference>
<proteinExistence type="predicted"/>
<keyword evidence="3" id="KW-1185">Reference proteome</keyword>
<gene>
    <name evidence="2" type="ORF">J3Q64DRAFT_1725626</name>
</gene>
<evidence type="ECO:0000256" key="1">
    <source>
        <dbReference type="SAM" id="Phobius"/>
    </source>
</evidence>
<protein>
    <submittedName>
        <fullName evidence="2">Uncharacterized protein</fullName>
    </submittedName>
</protein>
<dbReference type="EMBL" id="JBCLYO010000003">
    <property type="protein sequence ID" value="KAL0091861.1"/>
    <property type="molecule type" value="Genomic_DNA"/>
</dbReference>
<feature type="transmembrane region" description="Helical" evidence="1">
    <location>
        <begin position="58"/>
        <end position="77"/>
    </location>
</feature>
<reference evidence="2 3" key="1">
    <citation type="submission" date="2024-04" db="EMBL/GenBank/DDBJ databases">
        <title>Symmetric and asymmetric DNA N6-adenine methylation regulates different biological responses in Mucorales.</title>
        <authorList>
            <consortium name="Lawrence Berkeley National Laboratory"/>
            <person name="Lax C."/>
            <person name="Mondo S.J."/>
            <person name="Osorio-Concepcion M."/>
            <person name="Muszewska A."/>
            <person name="Corrochano-Luque M."/>
            <person name="Gutierrez G."/>
            <person name="Riley R."/>
            <person name="Lipzen A."/>
            <person name="Guo J."/>
            <person name="Hundley H."/>
            <person name="Amirebrahimi M."/>
            <person name="Ng V."/>
            <person name="Lorenzo-Gutierrez D."/>
            <person name="Binder U."/>
            <person name="Yang J."/>
            <person name="Song Y."/>
            <person name="Canovas D."/>
            <person name="Navarro E."/>
            <person name="Freitag M."/>
            <person name="Gabaldon T."/>
            <person name="Grigoriev I.V."/>
            <person name="Corrochano L.M."/>
            <person name="Nicolas F.E."/>
            <person name="Garre V."/>
        </authorList>
    </citation>
    <scope>NUCLEOTIDE SEQUENCE [LARGE SCALE GENOMIC DNA]</scope>
    <source>
        <strain evidence="2 3">L51</strain>
    </source>
</reference>
<keyword evidence="1" id="KW-0472">Membrane</keyword>
<comment type="caution">
    <text evidence="2">The sequence shown here is derived from an EMBL/GenBank/DDBJ whole genome shotgun (WGS) entry which is preliminary data.</text>
</comment>
<feature type="non-terminal residue" evidence="2">
    <location>
        <position position="1"/>
    </location>
</feature>
<feature type="transmembrane region" description="Helical" evidence="1">
    <location>
        <begin position="29"/>
        <end position="51"/>
    </location>
</feature>
<accession>A0ABR3B8I7</accession>
<evidence type="ECO:0000313" key="2">
    <source>
        <dbReference type="EMBL" id="KAL0091861.1"/>
    </source>
</evidence>
<organism evidence="2 3">
    <name type="scientific">Phycomyces blakesleeanus</name>
    <dbReference type="NCBI Taxonomy" id="4837"/>
    <lineage>
        <taxon>Eukaryota</taxon>
        <taxon>Fungi</taxon>
        <taxon>Fungi incertae sedis</taxon>
        <taxon>Mucoromycota</taxon>
        <taxon>Mucoromycotina</taxon>
        <taxon>Mucoromycetes</taxon>
        <taxon>Mucorales</taxon>
        <taxon>Phycomycetaceae</taxon>
        <taxon>Phycomyces</taxon>
    </lineage>
</organism>
<keyword evidence="1" id="KW-1133">Transmembrane helix</keyword>
<sequence>KSNFLTKKQSNNAECIYKSQFSCCLFACLFLRNTGCAFVGPLLSFILIFYYRRKMYHSGILLPFISLLAFIYTSYVLCPGDAVSSDYRFSSFRSIFFKGTHGSRPISYRHFTITKDRLELGTSTGTNAAIYFTRSQEYPTMLIDTQKPAISNPDSFGNSMPKHKGEYLADNIDRVSLPVATSEPWSSSIRTFIEDKEYFYESTKDSYKEYIFNYADHIYESEDDDDDEKFIYPADLANRANHISWKIPLTSLRFTISITSPRLMPITKDNITRYIPVSEETLNERLHLTLSIIIMAITFFNYIVIILFRSIAKALI</sequence>
<name>A0ABR3B8I7_PHYBL</name>
<evidence type="ECO:0000313" key="3">
    <source>
        <dbReference type="Proteomes" id="UP001448207"/>
    </source>
</evidence>